<keyword evidence="3" id="KW-1185">Reference proteome</keyword>
<evidence type="ECO:0000313" key="3">
    <source>
        <dbReference type="Proteomes" id="UP001239462"/>
    </source>
</evidence>
<accession>A0ABT7PNE8</accession>
<evidence type="ECO:0000256" key="1">
    <source>
        <dbReference type="SAM" id="SignalP"/>
    </source>
</evidence>
<reference evidence="2 3" key="1">
    <citation type="submission" date="2023-06" db="EMBL/GenBank/DDBJ databases">
        <title>Roseiconus lacunae JC819 isolated from Gulf of Mannar region, Tamil Nadu.</title>
        <authorList>
            <person name="Pk S."/>
            <person name="Ch S."/>
            <person name="Ch V.R."/>
        </authorList>
    </citation>
    <scope>NUCLEOTIDE SEQUENCE [LARGE SCALE GENOMIC DNA]</scope>
    <source>
        <strain evidence="2 3">JC819</strain>
    </source>
</reference>
<protein>
    <recommendedName>
        <fullName evidence="4">PEP-CTERM protein-sorting domain-containing protein</fullName>
    </recommendedName>
</protein>
<gene>
    <name evidence="2" type="ORF">QTN89_21495</name>
</gene>
<feature type="signal peptide" evidence="1">
    <location>
        <begin position="1"/>
        <end position="26"/>
    </location>
</feature>
<dbReference type="Proteomes" id="UP001239462">
    <property type="component" value="Unassembled WGS sequence"/>
</dbReference>
<proteinExistence type="predicted"/>
<name>A0ABT7PNE8_9BACT</name>
<comment type="caution">
    <text evidence="2">The sequence shown here is derived from an EMBL/GenBank/DDBJ whole genome shotgun (WGS) entry which is preliminary data.</text>
</comment>
<dbReference type="RefSeq" id="WP_230773782.1">
    <property type="nucleotide sequence ID" value="NZ_JAJMQV010000036.1"/>
</dbReference>
<sequence length="258" mass="27064">MKLNALGGAFMLGLCLCLTLPSKTQAGFVPFVIRGGSTTSPTINESGGTYEFLITEGGQKAALGSSDIDGYTLGSISKLSITRTDDFDRFSSGSGPNVAPYLNFWITDGAGNFAVVANEPSNAAFQSLYNNGSYDLDFADLSDKVAKIYETTDKSWLPSNGVGLTFGDLSGFKIQAPTVAELTAGWSGLGTGAPRELTTNIAYGVNWVFGDTLSNYVAGDPGYSVVGPQVAAVPEPGTLAIACMALLIPGLRRRRSRR</sequence>
<keyword evidence="1" id="KW-0732">Signal</keyword>
<organism evidence="2 3">
    <name type="scientific">Roseiconus lacunae</name>
    <dbReference type="NCBI Taxonomy" id="2605694"/>
    <lineage>
        <taxon>Bacteria</taxon>
        <taxon>Pseudomonadati</taxon>
        <taxon>Planctomycetota</taxon>
        <taxon>Planctomycetia</taxon>
        <taxon>Pirellulales</taxon>
        <taxon>Pirellulaceae</taxon>
        <taxon>Roseiconus</taxon>
    </lineage>
</organism>
<evidence type="ECO:0008006" key="4">
    <source>
        <dbReference type="Google" id="ProtNLM"/>
    </source>
</evidence>
<dbReference type="EMBL" id="JASZZN010000018">
    <property type="protein sequence ID" value="MDM4018037.1"/>
    <property type="molecule type" value="Genomic_DNA"/>
</dbReference>
<feature type="chain" id="PRO_5047177732" description="PEP-CTERM protein-sorting domain-containing protein" evidence="1">
    <location>
        <begin position="27"/>
        <end position="258"/>
    </location>
</feature>
<evidence type="ECO:0000313" key="2">
    <source>
        <dbReference type="EMBL" id="MDM4018037.1"/>
    </source>
</evidence>